<evidence type="ECO:0000313" key="2">
    <source>
        <dbReference type="Proteomes" id="UP000028704"/>
    </source>
</evidence>
<accession>A0A922T2U0</accession>
<gene>
    <name evidence="1" type="ORF">CECT5772_09007</name>
</gene>
<proteinExistence type="predicted"/>
<evidence type="ECO:0000313" key="1">
    <source>
        <dbReference type="EMBL" id="KED03718.1"/>
    </source>
</evidence>
<reference evidence="1 2" key="1">
    <citation type="journal article" date="2014" name="Int. J. Syst. Evol. Microbiol.">
        <title>Phylogenomics and the dynamic genome evolution of the genus Streptococcus.</title>
        <authorList>
            <consortium name="The Broad Institute Genome Sequencing Platform"/>
            <person name="Richards V.P."/>
            <person name="Palmer S.R."/>
            <person name="Pavinski Bitar P.D."/>
            <person name="Qin X."/>
            <person name="Weinstock G.M."/>
            <person name="Highlander S.K."/>
            <person name="Town C.D."/>
            <person name="Burne R.A."/>
            <person name="Stanhope M.J."/>
        </authorList>
    </citation>
    <scope>NUCLEOTIDE SEQUENCE [LARGE SCALE GENOMIC DNA]</scope>
    <source>
        <strain evidence="1 2">CECT 5772</strain>
    </source>
</reference>
<protein>
    <submittedName>
        <fullName evidence="1">Uncharacterized protein</fullName>
    </submittedName>
</protein>
<comment type="caution">
    <text evidence="1">The sequence shown here is derived from an EMBL/GenBank/DDBJ whole genome shotgun (WGS) entry which is preliminary data.</text>
</comment>
<name>A0A922T2U0_9STRE</name>
<organism evidence="1 2">
    <name type="scientific">Streptococcus equi subsp. ruminatorum CECT 5772</name>
    <dbReference type="NCBI Taxonomy" id="1051981"/>
    <lineage>
        <taxon>Bacteria</taxon>
        <taxon>Bacillati</taxon>
        <taxon>Bacillota</taxon>
        <taxon>Bacilli</taxon>
        <taxon>Lactobacillales</taxon>
        <taxon>Streptococcaceae</taxon>
        <taxon>Streptococcus</taxon>
    </lineage>
</organism>
<dbReference type="AlphaFoldDB" id="A0A922T2U0"/>
<dbReference type="RefSeq" id="WP_231874370.1">
    <property type="nucleotide sequence ID" value="NZ_AWEX01000099.1"/>
</dbReference>
<dbReference type="Proteomes" id="UP000028704">
    <property type="component" value="Unassembled WGS sequence"/>
</dbReference>
<dbReference type="EMBL" id="AWEX01000099">
    <property type="protein sequence ID" value="KED03718.1"/>
    <property type="molecule type" value="Genomic_DNA"/>
</dbReference>
<sequence length="46" mass="5243">MEKIQTGADLPQVMIEDYKVTIRVSDKPLSLTEVLDDLLGRKLEKI</sequence>